<evidence type="ECO:0000313" key="2">
    <source>
        <dbReference type="WBParaSite" id="PS1159_v2.g22313.t1"/>
    </source>
</evidence>
<name>A0AC35FYY3_9BILA</name>
<accession>A0AC35FYY3</accession>
<dbReference type="WBParaSite" id="PS1159_v2.g22313.t1">
    <property type="protein sequence ID" value="PS1159_v2.g22313.t1"/>
    <property type="gene ID" value="PS1159_v2.g22313"/>
</dbReference>
<dbReference type="Proteomes" id="UP000887580">
    <property type="component" value="Unplaced"/>
</dbReference>
<proteinExistence type="predicted"/>
<sequence>METRIENGKKCNKPGVNNMENGNLDEKLFKNEENVKFLKHKDGNDEINLEISSIKKALSGKEIAMIGLIAIANLCSTTVFSCIAPFYPIEAKNKDLNIIQIGIIFGAFDLVMIFSSPLFGKYMHKIGSKKLFAFGQLFAGINSIFFGFLILLPKGQTFFWASLLIRCTQAIGDTAITTSSLVISAKSFPGRISFIVGIRETFVGLGYTIGPVFGGLLYEIGGFKLPFFVLGCLLIFATFSTIFFIKNFGEENEEKHDIKGKGIKEIFKIPVIWIMVFAVVLCGTTFTFVDPTLSDHLTEFNLSTTLIGLLFLLSGGLYSVTAPIWGFIIDRWHCCNALLIFGVILSFISMLLIGPSPIISYEKNLYLIGISLSLLGVGSGAIYIPTFQNCLNAVKSFIGPTFAGSGVQYIGFEWSSTVIAFINLLFVLILLLNWIVKKC</sequence>
<organism evidence="1 2">
    <name type="scientific">Panagrolaimus sp. PS1159</name>
    <dbReference type="NCBI Taxonomy" id="55785"/>
    <lineage>
        <taxon>Eukaryota</taxon>
        <taxon>Metazoa</taxon>
        <taxon>Ecdysozoa</taxon>
        <taxon>Nematoda</taxon>
        <taxon>Chromadorea</taxon>
        <taxon>Rhabditida</taxon>
        <taxon>Tylenchina</taxon>
        <taxon>Panagrolaimomorpha</taxon>
        <taxon>Panagrolaimoidea</taxon>
        <taxon>Panagrolaimidae</taxon>
        <taxon>Panagrolaimus</taxon>
    </lineage>
</organism>
<evidence type="ECO:0000313" key="1">
    <source>
        <dbReference type="Proteomes" id="UP000887580"/>
    </source>
</evidence>
<protein>
    <submittedName>
        <fullName evidence="2">Major facilitator superfamily (MFS) profile domain-containing protein</fullName>
    </submittedName>
</protein>
<reference evidence="2" key="1">
    <citation type="submission" date="2022-11" db="UniProtKB">
        <authorList>
            <consortium name="WormBaseParasite"/>
        </authorList>
    </citation>
    <scope>IDENTIFICATION</scope>
</reference>